<accession>A0ABR9XU85</accession>
<dbReference type="Proteomes" id="UP000619838">
    <property type="component" value="Unassembled WGS sequence"/>
</dbReference>
<gene>
    <name evidence="3" type="ORF">INT08_09670</name>
</gene>
<dbReference type="InterPro" id="IPR027417">
    <property type="entry name" value="P-loop_NTPase"/>
</dbReference>
<dbReference type="Pfam" id="PF13175">
    <property type="entry name" value="AAA_15"/>
    <property type="match status" value="1"/>
</dbReference>
<proteinExistence type="predicted"/>
<name>A0ABR9XU85_9CHLB</name>
<dbReference type="EMBL" id="JADGII010000021">
    <property type="protein sequence ID" value="MBF0637433.1"/>
    <property type="molecule type" value="Genomic_DNA"/>
</dbReference>
<dbReference type="PANTHER" id="PTHR43581:SF2">
    <property type="entry name" value="EXCINUCLEASE ATPASE SUBUNIT"/>
    <property type="match status" value="1"/>
</dbReference>
<feature type="domain" description="Endonuclease GajA/Old nuclease/RecF-like AAA" evidence="1">
    <location>
        <begin position="6"/>
        <end position="72"/>
    </location>
</feature>
<dbReference type="PANTHER" id="PTHR43581">
    <property type="entry name" value="ATP/GTP PHOSPHATASE"/>
    <property type="match status" value="1"/>
</dbReference>
<dbReference type="SUPFAM" id="SSF52540">
    <property type="entry name" value="P-loop containing nucleoside triphosphate hydrolases"/>
    <property type="match status" value="1"/>
</dbReference>
<dbReference type="Pfam" id="PF13304">
    <property type="entry name" value="AAA_21"/>
    <property type="match status" value="1"/>
</dbReference>
<sequence>MLLRADIKNFTLFSSASLEFSPNLNVFVGENSTGKTHLLKLIYSVLAVASEGGRKPNQPNPTKTLYQVQLAEKLINVFRPETLGRLARRKQGRERCDIALQFKEADLDIAFSFATQSKTEVAIDTLPRAWGDVAPAYFPTRELLTIYPNFVSVYEGHYLEFEETWRDTCALLGALVQKGPKEKRIRQLLQPLEEAMGGSIVLDRNGRFYLRTSEGRMEMPLVAEGLRKLGMLSRLIATGALLDKGYLFWDEPEANLNPRIVKKVAASILELSRSGIQVFIATHSLFLLRELEILSSELQYADVKTRFIGLQRNTDGVSVLQGDSIDDIGDISALDEELEQSERFLELGAS</sequence>
<reference evidence="3 4" key="1">
    <citation type="journal article" date="2020" name="Microorganisms">
        <title>Simultaneous Genome Sequencing of Prosthecochloris ethylica and Desulfuromonas acetoxidans within a Syntrophic Mixture Reveals Unique Pili and Protein Interactions.</title>
        <authorList>
            <person name="Kyndt J.A."/>
            <person name="Van Beeumen J.J."/>
            <person name="Meyer T.E."/>
        </authorList>
    </citation>
    <scope>NUCLEOTIDE SEQUENCE [LARGE SCALE GENOMIC DNA]</scope>
    <source>
        <strain evidence="3 4">N3</strain>
    </source>
</reference>
<evidence type="ECO:0000259" key="2">
    <source>
        <dbReference type="Pfam" id="PF13304"/>
    </source>
</evidence>
<dbReference type="Gene3D" id="3.40.50.300">
    <property type="entry name" value="P-loop containing nucleotide triphosphate hydrolases"/>
    <property type="match status" value="2"/>
</dbReference>
<dbReference type="InterPro" id="IPR003959">
    <property type="entry name" value="ATPase_AAA_core"/>
</dbReference>
<organism evidence="3 4">
    <name type="scientific">Prosthecochloris ethylica</name>
    <dbReference type="NCBI Taxonomy" id="2743976"/>
    <lineage>
        <taxon>Bacteria</taxon>
        <taxon>Pseudomonadati</taxon>
        <taxon>Chlorobiota</taxon>
        <taxon>Chlorobiia</taxon>
        <taxon>Chlorobiales</taxon>
        <taxon>Chlorobiaceae</taxon>
        <taxon>Prosthecochloris</taxon>
    </lineage>
</organism>
<protein>
    <submittedName>
        <fullName evidence="3">AAA family ATPase</fullName>
    </submittedName>
</protein>
<evidence type="ECO:0000259" key="1">
    <source>
        <dbReference type="Pfam" id="PF13175"/>
    </source>
</evidence>
<feature type="domain" description="ATPase AAA-type core" evidence="2">
    <location>
        <begin position="193"/>
        <end position="288"/>
    </location>
</feature>
<evidence type="ECO:0000313" key="3">
    <source>
        <dbReference type="EMBL" id="MBF0637433.1"/>
    </source>
</evidence>
<dbReference type="InterPro" id="IPR041685">
    <property type="entry name" value="AAA_GajA/Old/RecF-like"/>
</dbReference>
<dbReference type="CDD" id="cd00267">
    <property type="entry name" value="ABC_ATPase"/>
    <property type="match status" value="1"/>
</dbReference>
<keyword evidence="4" id="KW-1185">Reference proteome</keyword>
<evidence type="ECO:0000313" key="4">
    <source>
        <dbReference type="Proteomes" id="UP000619838"/>
    </source>
</evidence>
<dbReference type="RefSeq" id="WP_175187848.1">
    <property type="nucleotide sequence ID" value="NZ_JABVZQ010000025.1"/>
</dbReference>
<dbReference type="InterPro" id="IPR051396">
    <property type="entry name" value="Bact_Antivir_Def_Nuclease"/>
</dbReference>
<comment type="caution">
    <text evidence="3">The sequence shown here is derived from an EMBL/GenBank/DDBJ whole genome shotgun (WGS) entry which is preliminary data.</text>
</comment>